<name>A0A940RV31_9ACTN</name>
<keyword evidence="4" id="KW-1185">Reference proteome</keyword>
<evidence type="ECO:0000313" key="4">
    <source>
        <dbReference type="Proteomes" id="UP000670475"/>
    </source>
</evidence>
<comment type="caution">
    <text evidence="3">The sequence shown here is derived from an EMBL/GenBank/DDBJ whole genome shotgun (WGS) entry which is preliminary data.</text>
</comment>
<evidence type="ECO:0000259" key="2">
    <source>
        <dbReference type="Pfam" id="PF04149"/>
    </source>
</evidence>
<dbReference type="Proteomes" id="UP000670475">
    <property type="component" value="Unassembled WGS sequence"/>
</dbReference>
<dbReference type="Pfam" id="PF04149">
    <property type="entry name" value="DUF397"/>
    <property type="match status" value="1"/>
</dbReference>
<evidence type="ECO:0000256" key="1">
    <source>
        <dbReference type="SAM" id="MobiDB-lite"/>
    </source>
</evidence>
<dbReference type="RefSeq" id="WP_209340367.1">
    <property type="nucleotide sequence ID" value="NZ_JAGIQL010000047.1"/>
</dbReference>
<organism evidence="3 4">
    <name type="scientific">Streptomyces montanisoli</name>
    <dbReference type="NCBI Taxonomy" id="2798581"/>
    <lineage>
        <taxon>Bacteria</taxon>
        <taxon>Bacillati</taxon>
        <taxon>Actinomycetota</taxon>
        <taxon>Actinomycetes</taxon>
        <taxon>Kitasatosporales</taxon>
        <taxon>Streptomycetaceae</taxon>
        <taxon>Streptomyces</taxon>
    </lineage>
</organism>
<reference evidence="3" key="1">
    <citation type="submission" date="2021-03" db="EMBL/GenBank/DDBJ databases">
        <title>Whole genome sequence of Streptomyces bomunensis MMS17-BM035.</title>
        <authorList>
            <person name="Lee J.H."/>
        </authorList>
    </citation>
    <scope>NUCLEOTIDE SEQUENCE</scope>
    <source>
        <strain evidence="3">MMS17-BM035</strain>
    </source>
</reference>
<accession>A0A940RV31</accession>
<proteinExistence type="predicted"/>
<gene>
    <name evidence="3" type="ORF">JFN87_14055</name>
</gene>
<feature type="domain" description="DUF397" evidence="2">
    <location>
        <begin position="9"/>
        <end position="61"/>
    </location>
</feature>
<evidence type="ECO:0000313" key="3">
    <source>
        <dbReference type="EMBL" id="MBP0458617.1"/>
    </source>
</evidence>
<dbReference type="EMBL" id="JAGIQL010000047">
    <property type="protein sequence ID" value="MBP0458617.1"/>
    <property type="molecule type" value="Genomic_DNA"/>
</dbReference>
<dbReference type="InterPro" id="IPR007278">
    <property type="entry name" value="DUF397"/>
</dbReference>
<sequence>MKSEQADGLRWFKSTHSGGDGGECIEIAAEDTVVHIRDSKERTGPQLAFARDAWTGFVAGIAQNLPS</sequence>
<feature type="region of interest" description="Disordered" evidence="1">
    <location>
        <begin position="1"/>
        <end position="20"/>
    </location>
</feature>
<protein>
    <submittedName>
        <fullName evidence="3">DUF397 domain-containing protein</fullName>
    </submittedName>
</protein>
<dbReference type="AlphaFoldDB" id="A0A940RV31"/>